<dbReference type="PANTHER" id="PTHR24273">
    <property type="entry name" value="FI04643P-RELATED"/>
    <property type="match status" value="1"/>
</dbReference>
<evidence type="ECO:0008006" key="2">
    <source>
        <dbReference type="Google" id="ProtNLM"/>
    </source>
</evidence>
<sequence length="380" mass="40767">YTGQSLSWTATDAHPDIYTIEFQGSVIVAGPTTWTSGGAITYNIPDGFTVGVYIYIVNFTDDYGNSRIDNATLSIGDTIKPSIISAPSDLTVEIGYTGQSLSWTVTDANPDIFTIELQGSGIVAGPTAWYSGIAIIYNIPDGFAIDVYVYIINFTDDSGNSKINSTTFTVDDTTDPDIISAPSDLTVEFGYTGQNLSWTTTDANPNAYTIELQGSGIVAGPTAWTSGITIIYNIPDGFAIDVYVYIINFTDDYGHFITDSVEITVEDTTNPDIISAPSDLTVEFGYTGQNLSWTTTDANPNAYTIELQGSGIVAGPTAWTSGITIIYNIPDGFALGVYIYIINFTDDYGNSIINSTTFTVEDTTSPNIISIPSDLIVEFG</sequence>
<gene>
    <name evidence="1" type="ORF">S03H2_15889</name>
</gene>
<accession>X1EVM9</accession>
<organism evidence="1">
    <name type="scientific">marine sediment metagenome</name>
    <dbReference type="NCBI Taxonomy" id="412755"/>
    <lineage>
        <taxon>unclassified sequences</taxon>
        <taxon>metagenomes</taxon>
        <taxon>ecological metagenomes</taxon>
    </lineage>
</organism>
<feature type="non-terminal residue" evidence="1">
    <location>
        <position position="380"/>
    </location>
</feature>
<proteinExistence type="predicted"/>
<dbReference type="EMBL" id="BARU01008087">
    <property type="protein sequence ID" value="GAH36617.1"/>
    <property type="molecule type" value="Genomic_DNA"/>
</dbReference>
<name>X1EVM9_9ZZZZ</name>
<evidence type="ECO:0000313" key="1">
    <source>
        <dbReference type="EMBL" id="GAH36617.1"/>
    </source>
</evidence>
<dbReference type="PANTHER" id="PTHR24273:SF32">
    <property type="entry name" value="HYALIN"/>
    <property type="match status" value="1"/>
</dbReference>
<feature type="non-terminal residue" evidence="1">
    <location>
        <position position="1"/>
    </location>
</feature>
<reference evidence="1" key="1">
    <citation type="journal article" date="2014" name="Front. Microbiol.">
        <title>High frequency of phylogenetically diverse reductive dehalogenase-homologous genes in deep subseafloor sedimentary metagenomes.</title>
        <authorList>
            <person name="Kawai M."/>
            <person name="Futagami T."/>
            <person name="Toyoda A."/>
            <person name="Takaki Y."/>
            <person name="Nishi S."/>
            <person name="Hori S."/>
            <person name="Arai W."/>
            <person name="Tsubouchi T."/>
            <person name="Morono Y."/>
            <person name="Uchiyama I."/>
            <person name="Ito T."/>
            <person name="Fujiyama A."/>
            <person name="Inagaki F."/>
            <person name="Takami H."/>
        </authorList>
    </citation>
    <scope>NUCLEOTIDE SEQUENCE</scope>
    <source>
        <strain evidence="1">Expedition CK06-06</strain>
    </source>
</reference>
<comment type="caution">
    <text evidence="1">The sequence shown here is derived from an EMBL/GenBank/DDBJ whole genome shotgun (WGS) entry which is preliminary data.</text>
</comment>
<dbReference type="AlphaFoldDB" id="X1EVM9"/>
<protein>
    <recommendedName>
        <fullName evidence="2">Cadherin domain-containing protein</fullName>
    </recommendedName>
</protein>